<dbReference type="InterPro" id="IPR044924">
    <property type="entry name" value="HAD-SF_hydro_IA_REG-2-like_cap"/>
</dbReference>
<comment type="caution">
    <text evidence="1">The sequence shown here is derived from an EMBL/GenBank/DDBJ whole genome shotgun (WGS) entry which is preliminary data.</text>
</comment>
<protein>
    <recommendedName>
        <fullName evidence="3">Haloacid dehalogenase type II</fullName>
    </recommendedName>
</protein>
<keyword evidence="2" id="KW-1185">Reference proteome</keyword>
<reference evidence="1 2" key="1">
    <citation type="submission" date="2023-04" db="EMBL/GenBank/DDBJ databases">
        <title>Genome of Basidiobolus ranarum AG-B5.</title>
        <authorList>
            <person name="Stajich J.E."/>
            <person name="Carter-House D."/>
            <person name="Gryganskyi A."/>
        </authorList>
    </citation>
    <scope>NUCLEOTIDE SEQUENCE [LARGE SCALE GENOMIC DNA]</scope>
    <source>
        <strain evidence="1 2">AG-B5</strain>
    </source>
</reference>
<dbReference type="Proteomes" id="UP001479436">
    <property type="component" value="Unassembled WGS sequence"/>
</dbReference>
<name>A0ABR2VR99_9FUNG</name>
<evidence type="ECO:0000313" key="2">
    <source>
        <dbReference type="Proteomes" id="UP001479436"/>
    </source>
</evidence>
<proteinExistence type="predicted"/>
<accession>A0ABR2VR99</accession>
<dbReference type="InterPro" id="IPR023214">
    <property type="entry name" value="HAD_sf"/>
</dbReference>
<dbReference type="Gene3D" id="3.40.50.1000">
    <property type="entry name" value="HAD superfamily/HAD-like"/>
    <property type="match status" value="1"/>
</dbReference>
<dbReference type="Gene3D" id="1.10.150.720">
    <property type="entry name" value="Haloacid dehalogenase-like hydrolase"/>
    <property type="match status" value="1"/>
</dbReference>
<gene>
    <name evidence="1" type="ORF">K7432_013622</name>
</gene>
<evidence type="ECO:0008006" key="3">
    <source>
        <dbReference type="Google" id="ProtNLM"/>
    </source>
</evidence>
<organism evidence="1 2">
    <name type="scientific">Basidiobolus ranarum</name>
    <dbReference type="NCBI Taxonomy" id="34480"/>
    <lineage>
        <taxon>Eukaryota</taxon>
        <taxon>Fungi</taxon>
        <taxon>Fungi incertae sedis</taxon>
        <taxon>Zoopagomycota</taxon>
        <taxon>Entomophthoromycotina</taxon>
        <taxon>Basidiobolomycetes</taxon>
        <taxon>Basidiobolales</taxon>
        <taxon>Basidiobolaceae</taxon>
        <taxon>Basidiobolus</taxon>
    </lineage>
</organism>
<sequence length="58" mass="6405">MTQSLLRLITFDAYGTLFTPRGNVASQYSRAIGKFGIQVGESVMAKSFKQAFQQQAES</sequence>
<feature type="non-terminal residue" evidence="1">
    <location>
        <position position="58"/>
    </location>
</feature>
<dbReference type="EMBL" id="JASJQH010008253">
    <property type="protein sequence ID" value="KAK9694018.1"/>
    <property type="molecule type" value="Genomic_DNA"/>
</dbReference>
<evidence type="ECO:0000313" key="1">
    <source>
        <dbReference type="EMBL" id="KAK9694018.1"/>
    </source>
</evidence>